<evidence type="ECO:0000313" key="2">
    <source>
        <dbReference type="EMBL" id="MFD1586169.1"/>
    </source>
</evidence>
<dbReference type="SUPFAM" id="SSF46785">
    <property type="entry name" value="Winged helix' DNA-binding domain"/>
    <property type="match status" value="1"/>
</dbReference>
<gene>
    <name evidence="2" type="ORF">ACFR9U_04185</name>
</gene>
<protein>
    <submittedName>
        <fullName evidence="2">ArsR family transcriptional regulator</fullName>
    </submittedName>
</protein>
<keyword evidence="3" id="KW-1185">Reference proteome</keyword>
<accession>A0ABD6C8P1</accession>
<dbReference type="Proteomes" id="UP001597119">
    <property type="component" value="Unassembled WGS sequence"/>
</dbReference>
<proteinExistence type="predicted"/>
<dbReference type="Gene3D" id="1.10.10.10">
    <property type="entry name" value="Winged helix-like DNA-binding domain superfamily/Winged helix DNA-binding domain"/>
    <property type="match status" value="1"/>
</dbReference>
<dbReference type="AlphaFoldDB" id="A0ABD6C8P1"/>
<feature type="region of interest" description="Disordered" evidence="1">
    <location>
        <begin position="68"/>
        <end position="88"/>
    </location>
</feature>
<dbReference type="InterPro" id="IPR036388">
    <property type="entry name" value="WH-like_DNA-bd_sf"/>
</dbReference>
<evidence type="ECO:0000256" key="1">
    <source>
        <dbReference type="SAM" id="MobiDB-lite"/>
    </source>
</evidence>
<evidence type="ECO:0000313" key="3">
    <source>
        <dbReference type="Proteomes" id="UP001597119"/>
    </source>
</evidence>
<reference evidence="2 3" key="1">
    <citation type="journal article" date="2019" name="Int. J. Syst. Evol. Microbiol.">
        <title>The Global Catalogue of Microorganisms (GCM) 10K type strain sequencing project: providing services to taxonomists for standard genome sequencing and annotation.</title>
        <authorList>
            <consortium name="The Broad Institute Genomics Platform"/>
            <consortium name="The Broad Institute Genome Sequencing Center for Infectious Disease"/>
            <person name="Wu L."/>
            <person name="Ma J."/>
        </authorList>
    </citation>
    <scope>NUCLEOTIDE SEQUENCE [LARGE SCALE GENOMIC DNA]</scope>
    <source>
        <strain evidence="2 3">CGMCC 1.12125</strain>
    </source>
</reference>
<sequence length="88" mass="9808">MRENEGTGTPKEIHDSGLIRVSRTQIGRRMKKLSEHGLLKHVGNGAYVITEEGEAYLEERYDAEEGVYIDENGVNSEGIASEQETNDV</sequence>
<organism evidence="2 3">
    <name type="scientific">Halorientalis brevis</name>
    <dbReference type="NCBI Taxonomy" id="1126241"/>
    <lineage>
        <taxon>Archaea</taxon>
        <taxon>Methanobacteriati</taxon>
        <taxon>Methanobacteriota</taxon>
        <taxon>Stenosarchaea group</taxon>
        <taxon>Halobacteria</taxon>
        <taxon>Halobacteriales</taxon>
        <taxon>Haloarculaceae</taxon>
        <taxon>Halorientalis</taxon>
    </lineage>
</organism>
<dbReference type="EMBL" id="JBHUDJ010000002">
    <property type="protein sequence ID" value="MFD1586169.1"/>
    <property type="molecule type" value="Genomic_DNA"/>
</dbReference>
<name>A0ABD6C8P1_9EURY</name>
<dbReference type="RefSeq" id="WP_247376432.1">
    <property type="nucleotide sequence ID" value="NZ_JALLGV010000002.1"/>
</dbReference>
<dbReference type="InterPro" id="IPR036390">
    <property type="entry name" value="WH_DNA-bd_sf"/>
</dbReference>
<comment type="caution">
    <text evidence="2">The sequence shown here is derived from an EMBL/GenBank/DDBJ whole genome shotgun (WGS) entry which is preliminary data.</text>
</comment>